<reference evidence="3" key="1">
    <citation type="journal article" date="2015" name="Genome">
        <title>Whole Genome Sequence of the Non-Microcystin-Producing Microcystis aeruginosa Strain NIES-44.</title>
        <authorList>
            <person name="Okano K."/>
            <person name="Miyata N."/>
            <person name="Ozaki Y."/>
        </authorList>
    </citation>
    <scope>NUCLEOTIDE SEQUENCE [LARGE SCALE GENOMIC DNA]</scope>
    <source>
        <strain evidence="3">NIES-44</strain>
    </source>
</reference>
<proteinExistence type="predicted"/>
<feature type="transmembrane region" description="Helical" evidence="1">
    <location>
        <begin position="175"/>
        <end position="196"/>
    </location>
</feature>
<sequence length="439" mass="50376">MLYEHKYKPSTVRYILLLLICFWLFISALQMPRISTLTTILLPVLAIVDKLMGWQLFSLNKSLLKQTKFIQSLLILTLFCIVYWTTINDYGFLDKETSLLSIFASIMRVLFSYIVGFSINYSRLPAYPYNTIIVMTSLVGSTIFYSVLSVLKTLQIRPSLIEQRQYLDYWTDKEWPATGVGDFLCLGLLYIVVIFYGYKHKKESKLFYLFFVLISAIFVFFSFNATVLLENRLALIATAIGFITIGFLLEFKSKLKFITLPLFVGLFALVSVGVNIIEIIVSTVLAQFGVFNKRFLSQGTESGRFDNYQVALTEIWQYPFGGREFKLPVSKWVHNLWLDVAYDAGLLPMFLLLLYFILHIKCFLKILNSDLPKIVIVYFSTMSIGILLNMSLGPIIQASVFEFGMTCFFLGVIARLSGEVEISKKYQLSSQRSLYSKSI</sequence>
<evidence type="ECO:0000256" key="1">
    <source>
        <dbReference type="SAM" id="Phobius"/>
    </source>
</evidence>
<keyword evidence="1" id="KW-1133">Transmembrane helix</keyword>
<organism evidence="2 3">
    <name type="scientific">Microcystis aeruginosa NIES-44</name>
    <dbReference type="NCBI Taxonomy" id="449439"/>
    <lineage>
        <taxon>Bacteria</taxon>
        <taxon>Bacillati</taxon>
        <taxon>Cyanobacteriota</taxon>
        <taxon>Cyanophyceae</taxon>
        <taxon>Oscillatoriophycideae</taxon>
        <taxon>Chroococcales</taxon>
        <taxon>Microcystaceae</taxon>
        <taxon>Microcystis</taxon>
    </lineage>
</organism>
<feature type="transmembrane region" description="Helical" evidence="1">
    <location>
        <begin position="370"/>
        <end position="389"/>
    </location>
</feature>
<feature type="transmembrane region" description="Helical" evidence="1">
    <location>
        <begin position="208"/>
        <end position="227"/>
    </location>
</feature>
<feature type="transmembrane region" description="Helical" evidence="1">
    <location>
        <begin position="12"/>
        <end position="31"/>
    </location>
</feature>
<feature type="transmembrane region" description="Helical" evidence="1">
    <location>
        <begin position="37"/>
        <end position="57"/>
    </location>
</feature>
<feature type="transmembrane region" description="Helical" evidence="1">
    <location>
        <begin position="99"/>
        <end position="119"/>
    </location>
</feature>
<keyword evidence="1" id="KW-0812">Transmembrane</keyword>
<dbReference type="AlphaFoldDB" id="A0A0A1W0V8"/>
<feature type="transmembrane region" description="Helical" evidence="1">
    <location>
        <begin position="131"/>
        <end position="155"/>
    </location>
</feature>
<evidence type="ECO:0000313" key="3">
    <source>
        <dbReference type="Proteomes" id="UP000030321"/>
    </source>
</evidence>
<dbReference type="Proteomes" id="UP000030321">
    <property type="component" value="Unassembled WGS sequence"/>
</dbReference>
<feature type="transmembrane region" description="Helical" evidence="1">
    <location>
        <begin position="233"/>
        <end position="251"/>
    </location>
</feature>
<feature type="transmembrane region" description="Helical" evidence="1">
    <location>
        <begin position="263"/>
        <end position="288"/>
    </location>
</feature>
<name>A0A0A1W0V8_MICAE</name>
<keyword evidence="1" id="KW-0472">Membrane</keyword>
<evidence type="ECO:0000313" key="2">
    <source>
        <dbReference type="EMBL" id="GAL95620.1"/>
    </source>
</evidence>
<accession>A0A0A1W0V8</accession>
<protein>
    <submittedName>
        <fullName evidence="2">Uncharacterized protein</fullName>
    </submittedName>
</protein>
<gene>
    <name evidence="2" type="ORF">N44_04476</name>
</gene>
<feature type="transmembrane region" description="Helical" evidence="1">
    <location>
        <begin position="69"/>
        <end position="87"/>
    </location>
</feature>
<feature type="transmembrane region" description="Helical" evidence="1">
    <location>
        <begin position="340"/>
        <end position="358"/>
    </location>
</feature>
<dbReference type="EMBL" id="BBPA01000074">
    <property type="protein sequence ID" value="GAL95620.1"/>
    <property type="molecule type" value="Genomic_DNA"/>
</dbReference>
<comment type="caution">
    <text evidence="2">The sequence shown here is derived from an EMBL/GenBank/DDBJ whole genome shotgun (WGS) entry which is preliminary data.</text>
</comment>